<dbReference type="RefSeq" id="XP_007514071.1">
    <property type="nucleotide sequence ID" value="XM_007514009.1"/>
</dbReference>
<dbReference type="eggNOG" id="KOG2407">
    <property type="taxonomic scope" value="Eukaryota"/>
</dbReference>
<feature type="compositionally biased region" description="Acidic residues" evidence="1">
    <location>
        <begin position="60"/>
        <end position="69"/>
    </location>
</feature>
<evidence type="ECO:0000313" key="4">
    <source>
        <dbReference type="EMBL" id="CCO15508.1"/>
    </source>
</evidence>
<feature type="compositionally biased region" description="Basic and acidic residues" evidence="1">
    <location>
        <begin position="107"/>
        <end position="127"/>
    </location>
</feature>
<keyword evidence="3" id="KW-0732">Signal</keyword>
<evidence type="ECO:0000256" key="1">
    <source>
        <dbReference type="SAM" id="MobiDB-lite"/>
    </source>
</evidence>
<dbReference type="GO" id="GO:0016255">
    <property type="term" value="P:attachment of GPI anchor to protein"/>
    <property type="evidence" value="ECO:0007669"/>
    <property type="project" value="InterPro"/>
</dbReference>
<feature type="region of interest" description="Disordered" evidence="1">
    <location>
        <begin position="637"/>
        <end position="670"/>
    </location>
</feature>
<evidence type="ECO:0000256" key="3">
    <source>
        <dbReference type="SAM" id="SignalP"/>
    </source>
</evidence>
<keyword evidence="2" id="KW-0472">Membrane</keyword>
<feature type="region of interest" description="Disordered" evidence="1">
    <location>
        <begin position="107"/>
        <end position="129"/>
    </location>
</feature>
<feature type="region of interest" description="Disordered" evidence="1">
    <location>
        <begin position="45"/>
        <end position="74"/>
    </location>
</feature>
<dbReference type="OrthoDB" id="331263at2759"/>
<dbReference type="PANTHER" id="PTHR12959:SF11">
    <property type="entry name" value="GPI TRANSAMIDASE COMPONENT PIG-T"/>
    <property type="match status" value="1"/>
</dbReference>
<feature type="signal peptide" evidence="3">
    <location>
        <begin position="1"/>
        <end position="20"/>
    </location>
</feature>
<dbReference type="AlphaFoldDB" id="K8F1W9"/>
<dbReference type="Pfam" id="PF04113">
    <property type="entry name" value="Gpi16"/>
    <property type="match status" value="2"/>
</dbReference>
<keyword evidence="2" id="KW-0812">Transmembrane</keyword>
<dbReference type="GeneID" id="19016858"/>
<keyword evidence="5" id="KW-1185">Reference proteome</keyword>
<dbReference type="GO" id="GO:0042765">
    <property type="term" value="C:GPI-anchor transamidase complex"/>
    <property type="evidence" value="ECO:0007669"/>
    <property type="project" value="InterPro"/>
</dbReference>
<dbReference type="STRING" id="41875.K8F1W9"/>
<evidence type="ECO:0000256" key="2">
    <source>
        <dbReference type="SAM" id="Phobius"/>
    </source>
</evidence>
<accession>K8F1W9</accession>
<protein>
    <recommendedName>
        <fullName evidence="6">GPI transamidase component PIG-T</fullName>
    </recommendedName>
</protein>
<proteinExistence type="predicted"/>
<dbReference type="PANTHER" id="PTHR12959">
    <property type="entry name" value="GPI TRANSAMIDASE COMPONENT PIG-T-RELATED"/>
    <property type="match status" value="1"/>
</dbReference>
<evidence type="ECO:0008006" key="6">
    <source>
        <dbReference type="Google" id="ProtNLM"/>
    </source>
</evidence>
<name>K8F1W9_9CHLO</name>
<sequence length="670" mass="74637">MRAFVFALLLFASCAAFARAFAKGGTMERFTEEVLFVSPLPRPERKRRTRRNFTTSTNFADEDDDEKDDESEKQPDGILFQSLFSWTMMNTNTNDLETFPRAIARLSQRDSVKRTSSSSKKDDENEKKRKRRLMLEEFSVGFTRGRWRDAGAFGRKPMNFEMSSALGMHVNGVWSREDDDDDDDGYDDDAYEKEKGDGWVRLTNTVGAKFCAGANVRQRGLPRFYEVGRGMTKNKKKKNGLEFGSRKIASKNRSTTTTLFQSYPKEIACVENVASFFEMLPCGGRRGVANIIASERSALIADVDFLSFGASYERGRFSLSMTGVASREVIEKMARERNDVKACAAAKEMSRVYALLGNGDVRAVDLRESKKSSVAELLSSLKISAKSTSSSSIKVDAPRVTITRAILGSGSIRGAISLSVSRFENARGDTVVRIFHPVPDYVRVFRHTFEVVSKKSSKGGDDSSIISNDSAVSDISWGKELLEMKIKLPRGLDSVTIRFDFEKIFLPLELFEADAERGMTFPPAIAFSAAAPGAESSSDKSDNDTLGRYERAYAKLGFAQSPLFEKLIENEKNDFAHFLDALTVILPVPDGAMPFNATAMACVAFVAHLGALAKILLKRENYDDKAKTLQHLAKVERKRLKSEEKKAKSNAEKRTSLSSFTSSSRNVKRK</sequence>
<reference evidence="4 5" key="1">
    <citation type="submission" date="2011-10" db="EMBL/GenBank/DDBJ databases">
        <authorList>
            <person name="Genoscope - CEA"/>
        </authorList>
    </citation>
    <scope>NUCLEOTIDE SEQUENCE [LARGE SCALE GENOMIC DNA]</scope>
    <source>
        <strain evidence="4 5">RCC 1105</strain>
    </source>
</reference>
<gene>
    <name evidence="4" type="ORF">Bathy03g03210</name>
</gene>
<dbReference type="KEGG" id="bpg:Bathy03g03210"/>
<feature type="chain" id="PRO_5003919846" description="GPI transamidase component PIG-T" evidence="3">
    <location>
        <begin position="21"/>
        <end position="670"/>
    </location>
</feature>
<feature type="compositionally biased region" description="Basic and acidic residues" evidence="1">
    <location>
        <begin position="641"/>
        <end position="655"/>
    </location>
</feature>
<dbReference type="InterPro" id="IPR007245">
    <property type="entry name" value="PIG-T"/>
</dbReference>
<evidence type="ECO:0000313" key="5">
    <source>
        <dbReference type="Proteomes" id="UP000198341"/>
    </source>
</evidence>
<dbReference type="Proteomes" id="UP000198341">
    <property type="component" value="Chromosome 3"/>
</dbReference>
<dbReference type="EMBL" id="FO082276">
    <property type="protein sequence ID" value="CCO15508.1"/>
    <property type="molecule type" value="Genomic_DNA"/>
</dbReference>
<keyword evidence="2" id="KW-1133">Transmembrane helix</keyword>
<feature type="transmembrane region" description="Helical" evidence="2">
    <location>
        <begin position="597"/>
        <end position="617"/>
    </location>
</feature>
<organism evidence="4 5">
    <name type="scientific">Bathycoccus prasinos</name>
    <dbReference type="NCBI Taxonomy" id="41875"/>
    <lineage>
        <taxon>Eukaryota</taxon>
        <taxon>Viridiplantae</taxon>
        <taxon>Chlorophyta</taxon>
        <taxon>Mamiellophyceae</taxon>
        <taxon>Mamiellales</taxon>
        <taxon>Bathycoccaceae</taxon>
        <taxon>Bathycoccus</taxon>
    </lineage>
</organism>